<dbReference type="InterPro" id="IPR013830">
    <property type="entry name" value="SGNH_hydro"/>
</dbReference>
<organism evidence="3 4">
    <name type="scientific">Algoriphagus chordae</name>
    <dbReference type="NCBI Taxonomy" id="237019"/>
    <lineage>
        <taxon>Bacteria</taxon>
        <taxon>Pseudomonadati</taxon>
        <taxon>Bacteroidota</taxon>
        <taxon>Cytophagia</taxon>
        <taxon>Cytophagales</taxon>
        <taxon>Cyclobacteriaceae</taxon>
        <taxon>Algoriphagus</taxon>
    </lineage>
</organism>
<comment type="caution">
    <text evidence="3">The sequence shown here is derived from an EMBL/GenBank/DDBJ whole genome shotgun (WGS) entry which is preliminary data.</text>
</comment>
<dbReference type="InterPro" id="IPR032740">
    <property type="entry name" value="GxDLY"/>
</dbReference>
<sequence>MKYMLKGKVHLFFPLNILCLGMINTMKVLVTLILLLLWNNSIAQEIQWHGESPAMIAALEGRGWDDIGFNRLPSSAENIVRTPVWNLSRQTAGLSISFSSDSPEIQVSYTPTSKNLEMPHMPATGVSGVDLYVENESGKQHWVRGNYKFGEEVSYVFRLDTEAGSAKDFQLFLPLYNGLTDLKIGVPEGKSFAFKAKRTEKPILVYGTSIAQGACASRPGMAWTNILEREMNMPTINLAFSGNGRMETEVIEYISQIDPAIFILDCLPNLGPNAGFSSEEIKEKIRYAVTTLRAKYPDTPILLTEHAGYSDGLVYEPRAEIYKNLNTWLEESYMQLKAQGVFGLYTLSREEIGMGTDDFVDGTHPTDLGMAKYASAYAKKLKVIFSETN</sequence>
<dbReference type="Gene3D" id="2.60.120.260">
    <property type="entry name" value="Galactose-binding domain-like"/>
    <property type="match status" value="1"/>
</dbReference>
<evidence type="ECO:0000259" key="2">
    <source>
        <dbReference type="Pfam" id="PF14607"/>
    </source>
</evidence>
<dbReference type="AlphaFoldDB" id="A0A2W7R2K0"/>
<dbReference type="GO" id="GO:0016788">
    <property type="term" value="F:hydrolase activity, acting on ester bonds"/>
    <property type="evidence" value="ECO:0007669"/>
    <property type="project" value="UniProtKB-ARBA"/>
</dbReference>
<dbReference type="EMBL" id="QKZT01000012">
    <property type="protein sequence ID" value="PZX50147.1"/>
    <property type="molecule type" value="Genomic_DNA"/>
</dbReference>
<dbReference type="Gene3D" id="3.40.50.1110">
    <property type="entry name" value="SGNH hydrolase"/>
    <property type="match status" value="1"/>
</dbReference>
<reference evidence="3 4" key="1">
    <citation type="submission" date="2018-06" db="EMBL/GenBank/DDBJ databases">
        <title>Genomic Encyclopedia of Archaeal and Bacterial Type Strains, Phase II (KMG-II): from individual species to whole genera.</title>
        <authorList>
            <person name="Goeker M."/>
        </authorList>
    </citation>
    <scope>NUCLEOTIDE SEQUENCE [LARGE SCALE GENOMIC DNA]</scope>
    <source>
        <strain evidence="3 4">DSM 19830</strain>
    </source>
</reference>
<feature type="domain" description="SGNH hydrolase-type esterase" evidence="1">
    <location>
        <begin position="200"/>
        <end position="382"/>
    </location>
</feature>
<evidence type="ECO:0000259" key="1">
    <source>
        <dbReference type="Pfam" id="PF14606"/>
    </source>
</evidence>
<dbReference type="Proteomes" id="UP000248882">
    <property type="component" value="Unassembled WGS sequence"/>
</dbReference>
<name>A0A2W7R2K0_9BACT</name>
<protein>
    <submittedName>
        <fullName evidence="3">Lysophospholipase L1-like esterase</fullName>
    </submittedName>
</protein>
<dbReference type="SUPFAM" id="SSF52266">
    <property type="entry name" value="SGNH hydrolase"/>
    <property type="match status" value="1"/>
</dbReference>
<keyword evidence="4" id="KW-1185">Reference proteome</keyword>
<feature type="domain" description="SGNH hydrolase-type esterase N-terminal" evidence="2">
    <location>
        <begin position="47"/>
        <end position="192"/>
    </location>
</feature>
<gene>
    <name evidence="3" type="ORF">LV85_02763</name>
</gene>
<proteinExistence type="predicted"/>
<dbReference type="Pfam" id="PF14607">
    <property type="entry name" value="GxDLY"/>
    <property type="match status" value="1"/>
</dbReference>
<accession>A0A2W7R2K0</accession>
<evidence type="ECO:0000313" key="3">
    <source>
        <dbReference type="EMBL" id="PZX50147.1"/>
    </source>
</evidence>
<dbReference type="Pfam" id="PF14606">
    <property type="entry name" value="Lipase_GDSL_3"/>
    <property type="match status" value="1"/>
</dbReference>
<dbReference type="InterPro" id="IPR036514">
    <property type="entry name" value="SGNH_hydro_sf"/>
</dbReference>
<evidence type="ECO:0000313" key="4">
    <source>
        <dbReference type="Proteomes" id="UP000248882"/>
    </source>
</evidence>